<dbReference type="EMBL" id="JACHGG010000001">
    <property type="protein sequence ID" value="MBB6058148.1"/>
    <property type="molecule type" value="Genomic_DNA"/>
</dbReference>
<dbReference type="RefSeq" id="WP_183401696.1">
    <property type="nucleotide sequence ID" value="NZ_JACHGG010000001.1"/>
</dbReference>
<proteinExistence type="predicted"/>
<keyword evidence="2" id="KW-1185">Reference proteome</keyword>
<dbReference type="AlphaFoldDB" id="A0A7W9WAP2"/>
<evidence type="ECO:0000313" key="2">
    <source>
        <dbReference type="Proteomes" id="UP000532746"/>
    </source>
</evidence>
<accession>A0A7W9WAP2</accession>
<name>A0A7W9WAP2_9BACT</name>
<sequence>MEEQLLCQIWKTVRVEAGPQPFQGYYSIGESMLFDFRYLDAPPSAHPDTPPGHWTRQAEKIQHPGQEDALYLLVQAATEEYLVLELHMLYAGQPRHTLTLSLVPAVADASAA</sequence>
<protein>
    <submittedName>
        <fullName evidence="1">Uncharacterized protein</fullName>
    </submittedName>
</protein>
<organism evidence="1 2">
    <name type="scientific">Hymenobacter luteus</name>
    <dbReference type="NCBI Taxonomy" id="1411122"/>
    <lineage>
        <taxon>Bacteria</taxon>
        <taxon>Pseudomonadati</taxon>
        <taxon>Bacteroidota</taxon>
        <taxon>Cytophagia</taxon>
        <taxon>Cytophagales</taxon>
        <taxon>Hymenobacteraceae</taxon>
        <taxon>Hymenobacter</taxon>
    </lineage>
</organism>
<dbReference type="Proteomes" id="UP000532746">
    <property type="component" value="Unassembled WGS sequence"/>
</dbReference>
<gene>
    <name evidence="1" type="ORF">HNQ93_000978</name>
</gene>
<evidence type="ECO:0000313" key="1">
    <source>
        <dbReference type="EMBL" id="MBB6058148.1"/>
    </source>
</evidence>
<comment type="caution">
    <text evidence="1">The sequence shown here is derived from an EMBL/GenBank/DDBJ whole genome shotgun (WGS) entry which is preliminary data.</text>
</comment>
<reference evidence="1 2" key="1">
    <citation type="submission" date="2020-08" db="EMBL/GenBank/DDBJ databases">
        <title>Genomic Encyclopedia of Type Strains, Phase IV (KMG-IV): sequencing the most valuable type-strain genomes for metagenomic binning, comparative biology and taxonomic classification.</title>
        <authorList>
            <person name="Goeker M."/>
        </authorList>
    </citation>
    <scope>NUCLEOTIDE SEQUENCE [LARGE SCALE GENOMIC DNA]</scope>
    <source>
        <strain evidence="1 2">DSM 26718</strain>
    </source>
</reference>